<dbReference type="RefSeq" id="XP_001642273.1">
    <property type="nucleotide sequence ID" value="XM_001642223.1"/>
</dbReference>
<dbReference type="EMBL" id="DS480578">
    <property type="protein sequence ID" value="EDO14415.1"/>
    <property type="molecule type" value="Genomic_DNA"/>
</dbReference>
<dbReference type="AlphaFoldDB" id="A7TTJ4"/>
<feature type="coiled-coil region" evidence="2">
    <location>
        <begin position="286"/>
        <end position="313"/>
    </location>
</feature>
<dbReference type="PANTHER" id="PTHR28298:SF1">
    <property type="entry name" value="EISOSOME PROTEIN 1"/>
    <property type="match status" value="1"/>
</dbReference>
<organism evidence="5">
    <name type="scientific">Vanderwaltozyma polyspora (strain ATCC 22028 / DSM 70294 / BCRC 21397 / CBS 2163 / NBRC 10782 / NRRL Y-8283 / UCD 57-17)</name>
    <name type="common">Kluyveromyces polysporus</name>
    <dbReference type="NCBI Taxonomy" id="436907"/>
    <lineage>
        <taxon>Eukaryota</taxon>
        <taxon>Fungi</taxon>
        <taxon>Dikarya</taxon>
        <taxon>Ascomycota</taxon>
        <taxon>Saccharomycotina</taxon>
        <taxon>Saccharomycetes</taxon>
        <taxon>Saccharomycetales</taxon>
        <taxon>Saccharomycetaceae</taxon>
        <taxon>Vanderwaltozyma</taxon>
    </lineage>
</organism>
<feature type="coiled-coil region" evidence="2">
    <location>
        <begin position="169"/>
        <end position="238"/>
    </location>
</feature>
<dbReference type="KEGG" id="vpo:Kpol_197p3"/>
<keyword evidence="2" id="KW-0175">Coiled coil</keyword>
<dbReference type="PANTHER" id="PTHR28298">
    <property type="entry name" value="EISOSOME PROTEIN 1"/>
    <property type="match status" value="1"/>
</dbReference>
<dbReference type="Pfam" id="PF12757">
    <property type="entry name" value="Eisosome1"/>
    <property type="match status" value="1"/>
</dbReference>
<proteinExistence type="inferred from homology"/>
<dbReference type="FunCoup" id="A7TTJ4">
    <property type="interactions" value="105"/>
</dbReference>
<dbReference type="GO" id="GO:0070941">
    <property type="term" value="P:eisosome assembly"/>
    <property type="evidence" value="ECO:0007669"/>
    <property type="project" value="TreeGrafter"/>
</dbReference>
<dbReference type="eggNOG" id="ENOG502S8WV">
    <property type="taxonomic scope" value="Eukaryota"/>
</dbReference>
<feature type="compositionally biased region" description="Polar residues" evidence="3">
    <location>
        <begin position="445"/>
        <end position="465"/>
    </location>
</feature>
<keyword evidence="5" id="KW-1185">Reference proteome</keyword>
<feature type="region of interest" description="Disordered" evidence="3">
    <location>
        <begin position="428"/>
        <end position="481"/>
    </location>
</feature>
<feature type="compositionally biased region" description="Low complexity" evidence="3">
    <location>
        <begin position="380"/>
        <end position="392"/>
    </location>
</feature>
<reference evidence="4 5" key="1">
    <citation type="journal article" date="2007" name="Proc. Natl. Acad. Sci. U.S.A.">
        <title>Independent sorting-out of thousands of duplicated gene pairs in two yeast species descended from a whole-genome duplication.</title>
        <authorList>
            <person name="Scannell D.R."/>
            <person name="Frank A.C."/>
            <person name="Conant G.C."/>
            <person name="Byrne K.P."/>
            <person name="Woolfit M."/>
            <person name="Wolfe K.H."/>
        </authorList>
    </citation>
    <scope>NUCLEOTIDE SEQUENCE [LARGE SCALE GENOMIC DNA]</scope>
    <source>
        <strain evidence="5">ATCC 22028 / DSM 70294 / BCRC 21397 / CBS 2163 / NBRC 10782 / NRRL Y-8283 / UCD 57-17</strain>
    </source>
</reference>
<dbReference type="Proteomes" id="UP000000267">
    <property type="component" value="Unassembled WGS sequence"/>
</dbReference>
<dbReference type="InterPro" id="IPR024527">
    <property type="entry name" value="Eisosome1"/>
</dbReference>
<sequence length="491" mass="54195">QERQKKIPPPETRINIGGGLLLSKEEVNKIANEMVSPVLNEVSERADSQRAADIDIAERTQRYNQGMAQLEQLHRAKLMNNQKLRQATMMRHTNEKKTAQGKAMARFSELVKSMDTKVDEKNTKLAEAEKAFENLKIAMAKKLEDFEAHTKQEVTKWAENRELDLEAAVDEQKELIKPYQDDLKAAEEEHENLISERDGINENIANLREKIIEHKDKIINLEGEIVEKEGKQKEEETKVSKLVGNKDDLQGFVSDIVMLKAEKAKEEATLSSEQANLRQSEVDALVNERKSELNKVELELKREKLKLMEALGKSAEMKGEDKIDNEKLKKIISITPSTEKLLDEHVSKQMDSAHQISAAAAAAAVPVSSGDASVNVVPISASTTTPSSNSAALLGTDESSDAAVSASAKSVTEASGVIPMVATTASKSTASKITSPLSKEIHADNSATNEENEVKSTFSGFSQGTLPDGEEELESQTHELQAKDSYFKEVF</sequence>
<protein>
    <submittedName>
        <fullName evidence="4">Uncharacterized protein</fullName>
    </submittedName>
</protein>
<dbReference type="GeneID" id="5542404"/>
<accession>A7TTJ4</accession>
<dbReference type="InParanoid" id="A7TTJ4"/>
<name>A7TTJ4_VANPO</name>
<feature type="region of interest" description="Disordered" evidence="3">
    <location>
        <begin position="380"/>
        <end position="399"/>
    </location>
</feature>
<evidence type="ECO:0000313" key="4">
    <source>
        <dbReference type="EMBL" id="EDO14415.1"/>
    </source>
</evidence>
<gene>
    <name evidence="4" type="ORF">Kpol_197p3</name>
</gene>
<feature type="coiled-coil region" evidence="2">
    <location>
        <begin position="111"/>
        <end position="145"/>
    </location>
</feature>
<dbReference type="OrthoDB" id="4070583at2759"/>
<evidence type="ECO:0000256" key="1">
    <source>
        <dbReference type="ARBA" id="ARBA00008528"/>
    </source>
</evidence>
<feature type="non-terminal residue" evidence="4">
    <location>
        <position position="1"/>
    </location>
</feature>
<evidence type="ECO:0000256" key="2">
    <source>
        <dbReference type="SAM" id="Coils"/>
    </source>
</evidence>
<dbReference type="HOGENOM" id="CLU_556194_0_0_1"/>
<comment type="similarity">
    <text evidence="1">Belongs to the EIS1 family.</text>
</comment>
<evidence type="ECO:0000313" key="5">
    <source>
        <dbReference type="Proteomes" id="UP000000267"/>
    </source>
</evidence>
<dbReference type="PhylomeDB" id="A7TTJ4"/>
<evidence type="ECO:0000256" key="3">
    <source>
        <dbReference type="SAM" id="MobiDB-lite"/>
    </source>
</evidence>